<dbReference type="KEGG" id="dci:103506664"/>
<dbReference type="GeneID" id="103506664"/>
<feature type="compositionally biased region" description="Low complexity" evidence="4">
    <location>
        <begin position="724"/>
        <end position="745"/>
    </location>
</feature>
<reference evidence="6" key="1">
    <citation type="submission" date="2025-08" db="UniProtKB">
        <authorList>
            <consortium name="RefSeq"/>
        </authorList>
    </citation>
    <scope>IDENTIFICATION</scope>
</reference>
<evidence type="ECO:0000256" key="3">
    <source>
        <dbReference type="ARBA" id="ARBA00022840"/>
    </source>
</evidence>
<dbReference type="PANTHER" id="PTHR45639:SF4">
    <property type="entry name" value="HSC70CB, ISOFORM G"/>
    <property type="match status" value="1"/>
</dbReference>
<dbReference type="SUPFAM" id="SSF100934">
    <property type="entry name" value="Heat shock protein 70kD (HSP70), C-terminal subdomain"/>
    <property type="match status" value="2"/>
</dbReference>
<evidence type="ECO:0000256" key="1">
    <source>
        <dbReference type="ARBA" id="ARBA00007381"/>
    </source>
</evidence>
<dbReference type="CDD" id="cd10228">
    <property type="entry name" value="ASKHA_NBD_HSP70_HSPA4_like"/>
    <property type="match status" value="1"/>
</dbReference>
<dbReference type="GO" id="GO:0005829">
    <property type="term" value="C:cytosol"/>
    <property type="evidence" value="ECO:0007669"/>
    <property type="project" value="TreeGrafter"/>
</dbReference>
<organism evidence="5 6">
    <name type="scientific">Diaphorina citri</name>
    <name type="common">Asian citrus psyllid</name>
    <dbReference type="NCBI Taxonomy" id="121845"/>
    <lineage>
        <taxon>Eukaryota</taxon>
        <taxon>Metazoa</taxon>
        <taxon>Ecdysozoa</taxon>
        <taxon>Arthropoda</taxon>
        <taxon>Hexapoda</taxon>
        <taxon>Insecta</taxon>
        <taxon>Pterygota</taxon>
        <taxon>Neoptera</taxon>
        <taxon>Paraneoptera</taxon>
        <taxon>Hemiptera</taxon>
        <taxon>Sternorrhyncha</taxon>
        <taxon>Psylloidea</taxon>
        <taxon>Psyllidae</taxon>
        <taxon>Diaphorininae</taxon>
        <taxon>Diaphorina</taxon>
    </lineage>
</organism>
<gene>
    <name evidence="6" type="primary">LOC103506664</name>
</gene>
<dbReference type="Gene3D" id="3.30.30.30">
    <property type="match status" value="1"/>
</dbReference>
<dbReference type="Gene3D" id="3.90.640.10">
    <property type="entry name" value="Actin, Chain A, domain 4"/>
    <property type="match status" value="1"/>
</dbReference>
<dbReference type="FunFam" id="1.20.1270.10:FF:000002">
    <property type="entry name" value="Heat shock 70 kDa protein 4"/>
    <property type="match status" value="1"/>
</dbReference>
<dbReference type="FunFam" id="3.30.420.40:FF:000171">
    <property type="entry name" value="Heat shock 70 kDa protein 4"/>
    <property type="match status" value="1"/>
</dbReference>
<keyword evidence="3" id="KW-0067">ATP-binding</keyword>
<dbReference type="FunFam" id="3.30.30.30:FF:000002">
    <property type="entry name" value="Heat shock 70 kDa protein 4"/>
    <property type="match status" value="1"/>
</dbReference>
<dbReference type="CTD" id="136035182"/>
<proteinExistence type="inferred from homology"/>
<dbReference type="Gene3D" id="3.30.420.40">
    <property type="match status" value="2"/>
</dbReference>
<dbReference type="Proteomes" id="UP000079169">
    <property type="component" value="Unplaced"/>
</dbReference>
<dbReference type="Gene3D" id="1.20.1270.10">
    <property type="match status" value="1"/>
</dbReference>
<dbReference type="AlphaFoldDB" id="A0A3Q0IS59"/>
<accession>A0A3Q0IS59</accession>
<protein>
    <submittedName>
        <fullName evidence="6">97 kDa heat shock protein</fullName>
    </submittedName>
</protein>
<evidence type="ECO:0000313" key="6">
    <source>
        <dbReference type="RefSeq" id="XP_026677463.1"/>
    </source>
</evidence>
<dbReference type="GO" id="GO:0005524">
    <property type="term" value="F:ATP binding"/>
    <property type="evidence" value="ECO:0007669"/>
    <property type="project" value="UniProtKB-KW"/>
</dbReference>
<dbReference type="STRING" id="121845.A0A3Q0IS59"/>
<dbReference type="PRINTS" id="PR00301">
    <property type="entry name" value="HEATSHOCK70"/>
</dbReference>
<dbReference type="SUPFAM" id="SSF100920">
    <property type="entry name" value="Heat shock protein 70kD (HSP70), peptide-binding domain"/>
    <property type="match status" value="1"/>
</dbReference>
<dbReference type="PaxDb" id="121845-A0A3Q0IS59"/>
<dbReference type="PANTHER" id="PTHR45639">
    <property type="entry name" value="HSC70CB, ISOFORM G-RELATED"/>
    <property type="match status" value="1"/>
</dbReference>
<dbReference type="InterPro" id="IPR043129">
    <property type="entry name" value="ATPase_NBD"/>
</dbReference>
<evidence type="ECO:0000256" key="4">
    <source>
        <dbReference type="SAM" id="MobiDB-lite"/>
    </source>
</evidence>
<dbReference type="GO" id="GO:0005634">
    <property type="term" value="C:nucleus"/>
    <property type="evidence" value="ECO:0007669"/>
    <property type="project" value="TreeGrafter"/>
</dbReference>
<feature type="region of interest" description="Disordered" evidence="4">
    <location>
        <begin position="712"/>
        <end position="745"/>
    </location>
</feature>
<evidence type="ECO:0000313" key="5">
    <source>
        <dbReference type="Proteomes" id="UP000079169"/>
    </source>
</evidence>
<dbReference type="FunFam" id="3.90.640.10:FF:000004">
    <property type="entry name" value="Heat shock 70 kDa protein 4"/>
    <property type="match status" value="1"/>
</dbReference>
<dbReference type="SUPFAM" id="SSF53067">
    <property type="entry name" value="Actin-like ATPase domain"/>
    <property type="match status" value="2"/>
</dbReference>
<dbReference type="Gene3D" id="2.60.34.10">
    <property type="entry name" value="Substrate Binding Domain Of DNAk, Chain A, domain 1"/>
    <property type="match status" value="1"/>
</dbReference>
<sequence>MSVIGIDFGTESCYLSVAKSGGIETIVNDYSLRSTPSCVAFSDKNRILGVAAKNQTVTNVKNTIFGFKRLLGRTYDDPFVQEELKSMPFQSLKQNDGSIGIKVNYLNKEHVFSPEQLTAMLFTKLKDISENEIQNKVHDCVLAVPSYFTNNERKALLTAASIAGLNVLRLINETTATALAYGIYKQDLPEDDQNPRYVAFVDFGYSALQVCIAAFVKGKLKVLSNVCDSEIGGRNIDKILAEYISTDFVKRYKIDPRTNARAYIRLLSEIEKLKKQMSANSNKLPLNIECFMDDKDVHAELKRNDLETLCEHIFGRIEICLNKCIAESKLPVNAIHSIEIVGGSSRIPAFKNVIESVFHKPPSTTLNQDEAVSRGCALQCAILSPAVKIRHFDVTDVQNYPIKVAWNPVGGEDGENLAFSSTQPVPFTKVLTFYRANVFDVQAYYDCPVPYPTQFVGQFIIKDIKPGPKGKPQKVKVKMTVNVHGVFSVTSASMFEDLEDQKEMFKCDLPYDSVFNHYLANIKVHDLFELECKMQDNDRQEKDRVDAKNALEEYVYELRDGLANDKADFITDSNRNVLNKKLDETENWLYEEGQDVNRSVYNDRLNSLRTVGDPVKMRAMEYAMRPNILEEYKHSVQSAKNIVDAAFKGDDRFSHLSKQDLSTVETAIKQHVKWIEEKVSKLKSLPKHENPPITCDQIREEKYKFEKSVWSVLNKPKPAPPAPNSTTPSEQSSEENVQQQNMETD</sequence>
<dbReference type="InterPro" id="IPR029048">
    <property type="entry name" value="HSP70_C_sf"/>
</dbReference>
<dbReference type="RefSeq" id="XP_026677463.1">
    <property type="nucleotide sequence ID" value="XM_026821662.1"/>
</dbReference>
<dbReference type="InterPro" id="IPR013126">
    <property type="entry name" value="Hsp_70_fam"/>
</dbReference>
<evidence type="ECO:0000256" key="2">
    <source>
        <dbReference type="ARBA" id="ARBA00022741"/>
    </source>
</evidence>
<dbReference type="InterPro" id="IPR029047">
    <property type="entry name" value="HSP70_peptide-bd_sf"/>
</dbReference>
<keyword evidence="2" id="KW-0547">Nucleotide-binding</keyword>
<dbReference type="GO" id="GO:0140662">
    <property type="term" value="F:ATP-dependent protein folding chaperone"/>
    <property type="evidence" value="ECO:0007669"/>
    <property type="project" value="InterPro"/>
</dbReference>
<comment type="similarity">
    <text evidence="1">Belongs to the heat shock protein 70 family.</text>
</comment>
<keyword evidence="5" id="KW-1185">Reference proteome</keyword>
<dbReference type="FunFam" id="3.30.420.40:FF:000495">
    <property type="entry name" value="Heat shock protein 4b"/>
    <property type="match status" value="1"/>
</dbReference>
<dbReference type="Pfam" id="PF00012">
    <property type="entry name" value="HSP70"/>
    <property type="match status" value="1"/>
</dbReference>
<name>A0A3Q0IS59_DIACI</name>
<keyword evidence="6" id="KW-0346">Stress response</keyword>